<dbReference type="Proteomes" id="UP000642920">
    <property type="component" value="Unassembled WGS sequence"/>
</dbReference>
<evidence type="ECO:0000259" key="1">
    <source>
        <dbReference type="Pfam" id="PF03544"/>
    </source>
</evidence>
<organism evidence="2 3">
    <name type="scientific">Marivirga atlantica</name>
    <dbReference type="NCBI Taxonomy" id="1548457"/>
    <lineage>
        <taxon>Bacteria</taxon>
        <taxon>Pseudomonadati</taxon>
        <taxon>Bacteroidota</taxon>
        <taxon>Cytophagia</taxon>
        <taxon>Cytophagales</taxon>
        <taxon>Marivirgaceae</taxon>
        <taxon>Marivirga</taxon>
    </lineage>
</organism>
<dbReference type="RefSeq" id="WP_201919514.1">
    <property type="nucleotide sequence ID" value="NZ_JAERQG010000002.1"/>
</dbReference>
<keyword evidence="3" id="KW-1185">Reference proteome</keyword>
<feature type="domain" description="TonB C-terminal" evidence="1">
    <location>
        <begin position="198"/>
        <end position="257"/>
    </location>
</feature>
<dbReference type="Pfam" id="PF03544">
    <property type="entry name" value="TonB_C"/>
    <property type="match status" value="1"/>
</dbReference>
<sequence length="264" mass="30420">MSATNYCILLFSFFCGTLHAQEENKLLEVNITSFGELGEYQYTFNQDHFLEKKTAVTISDSSKTKLRLRDWKRLNEIIDLMKLDSIQFYNSSTNYADIDGDWYSNIEVKKGNISYRTPNYDASNPNRHLIILDSTLWTLGKKYSKISWERLYEQSNEEALNNKTEPVYLIVEQMPTYPGGKDSLSCYIQNQLLNYDSIEGKAYVRAIVDQHGQLTSIELLKASNDLIGKSALEIVKEMPLWIPGKKRNRNVNVQIVISVGLKYP</sequence>
<dbReference type="InterPro" id="IPR037682">
    <property type="entry name" value="TonB_C"/>
</dbReference>
<reference evidence="2" key="1">
    <citation type="submission" date="2021-01" db="EMBL/GenBank/DDBJ databases">
        <title>Marivirga sp. nov., isolated from intertidal surface sediments.</title>
        <authorList>
            <person name="Zhang M."/>
        </authorList>
    </citation>
    <scope>NUCLEOTIDE SEQUENCE</scope>
    <source>
        <strain evidence="2">SM1354</strain>
    </source>
</reference>
<accession>A0A937DGU1</accession>
<name>A0A937DGU1_9BACT</name>
<dbReference type="Gene3D" id="3.30.1150.10">
    <property type="match status" value="1"/>
</dbReference>
<dbReference type="EMBL" id="JAERQG010000002">
    <property type="protein sequence ID" value="MBL0765153.1"/>
    <property type="molecule type" value="Genomic_DNA"/>
</dbReference>
<dbReference type="SUPFAM" id="SSF74653">
    <property type="entry name" value="TolA/TonB C-terminal domain"/>
    <property type="match status" value="1"/>
</dbReference>
<proteinExistence type="predicted"/>
<protein>
    <submittedName>
        <fullName evidence="2">Energy transducer TonB</fullName>
    </submittedName>
</protein>
<gene>
    <name evidence="2" type="ORF">JKP34_07825</name>
</gene>
<evidence type="ECO:0000313" key="2">
    <source>
        <dbReference type="EMBL" id="MBL0765153.1"/>
    </source>
</evidence>
<dbReference type="GO" id="GO:0055085">
    <property type="term" value="P:transmembrane transport"/>
    <property type="evidence" value="ECO:0007669"/>
    <property type="project" value="InterPro"/>
</dbReference>
<comment type="caution">
    <text evidence="2">The sequence shown here is derived from an EMBL/GenBank/DDBJ whole genome shotgun (WGS) entry which is preliminary data.</text>
</comment>
<dbReference type="AlphaFoldDB" id="A0A937DGU1"/>
<evidence type="ECO:0000313" key="3">
    <source>
        <dbReference type="Proteomes" id="UP000642920"/>
    </source>
</evidence>